<dbReference type="PANTHER" id="PTHR46229:SF2">
    <property type="entry name" value="BOLA-LIKE PROTEIN 1"/>
    <property type="match status" value="1"/>
</dbReference>
<dbReference type="InterPro" id="IPR036065">
    <property type="entry name" value="BolA-like_sf"/>
</dbReference>
<dbReference type="Gene3D" id="3.30.300.90">
    <property type="entry name" value="BolA-like"/>
    <property type="match status" value="1"/>
</dbReference>
<dbReference type="EMBL" id="JANKHG010000017">
    <property type="protein sequence ID" value="MCR2746924.1"/>
    <property type="molecule type" value="Genomic_DNA"/>
</dbReference>
<organism evidence="3 4">
    <name type="scientific">Limnobacter parvus</name>
    <dbReference type="NCBI Taxonomy" id="2939690"/>
    <lineage>
        <taxon>Bacteria</taxon>
        <taxon>Pseudomonadati</taxon>
        <taxon>Pseudomonadota</taxon>
        <taxon>Betaproteobacteria</taxon>
        <taxon>Burkholderiales</taxon>
        <taxon>Burkholderiaceae</taxon>
        <taxon>Limnobacter</taxon>
    </lineage>
</organism>
<keyword evidence="4" id="KW-1185">Reference proteome</keyword>
<evidence type="ECO:0000313" key="3">
    <source>
        <dbReference type="EMBL" id="MCR2746924.1"/>
    </source>
</evidence>
<protein>
    <submittedName>
        <fullName evidence="3">BolA family transcriptional regulator</fullName>
    </submittedName>
</protein>
<dbReference type="PANTHER" id="PTHR46229">
    <property type="entry name" value="BOLA TRANSCRIPTION REGULATOR"/>
    <property type="match status" value="1"/>
</dbReference>
<evidence type="ECO:0000313" key="4">
    <source>
        <dbReference type="Proteomes" id="UP001165267"/>
    </source>
</evidence>
<dbReference type="SUPFAM" id="SSF82657">
    <property type="entry name" value="BolA-like"/>
    <property type="match status" value="1"/>
</dbReference>
<dbReference type="RefSeq" id="WP_257512131.1">
    <property type="nucleotide sequence ID" value="NZ_JANKHG010000017.1"/>
</dbReference>
<reference evidence="3" key="1">
    <citation type="submission" date="2022-07" db="EMBL/GenBank/DDBJ databases">
        <authorList>
            <person name="Xamxidin M."/>
        </authorList>
    </citation>
    <scope>NUCLEOTIDE SEQUENCE</scope>
    <source>
        <strain evidence="3">YS8-69</strain>
    </source>
</reference>
<evidence type="ECO:0000256" key="2">
    <source>
        <dbReference type="RuleBase" id="RU003860"/>
    </source>
</evidence>
<evidence type="ECO:0000256" key="1">
    <source>
        <dbReference type="ARBA" id="ARBA00005578"/>
    </source>
</evidence>
<dbReference type="Pfam" id="PF01722">
    <property type="entry name" value="BolA"/>
    <property type="match status" value="1"/>
</dbReference>
<dbReference type="Proteomes" id="UP001165267">
    <property type="component" value="Unassembled WGS sequence"/>
</dbReference>
<comment type="similarity">
    <text evidence="1 2">Belongs to the BolA/IbaG family.</text>
</comment>
<accession>A0ABT1XIC4</accession>
<name>A0ABT1XIC4_9BURK</name>
<proteinExistence type="inferred from homology"/>
<dbReference type="PIRSF" id="PIRSF003113">
    <property type="entry name" value="BolA"/>
    <property type="match status" value="1"/>
</dbReference>
<gene>
    <name evidence="3" type="ORF">NSP04_09710</name>
</gene>
<dbReference type="InterPro" id="IPR050961">
    <property type="entry name" value="BolA/IbaG_stress_morph_reg"/>
</dbReference>
<dbReference type="InterPro" id="IPR002634">
    <property type="entry name" value="BolA"/>
</dbReference>
<sequence>MTVTSEDIKQRLETSLEAEVEVIDESHLHAGHEGAKSGGRHYRVKLKSARFNGLRTLARHRLVYDALADWMKKEIHALAIDSTEDSAEEAPRNAS</sequence>
<comment type="caution">
    <text evidence="3">The sequence shown here is derived from an EMBL/GenBank/DDBJ whole genome shotgun (WGS) entry which is preliminary data.</text>
</comment>